<gene>
    <name evidence="2" type="ORF">C5F49_05505</name>
</gene>
<dbReference type="EMBL" id="CP026994">
    <property type="protein sequence ID" value="QLH04830.1"/>
    <property type="molecule type" value="Genomic_DNA"/>
</dbReference>
<evidence type="ECO:0000256" key="1">
    <source>
        <dbReference type="SAM" id="Phobius"/>
    </source>
</evidence>
<protein>
    <submittedName>
        <fullName evidence="2">Uncharacterized protein</fullName>
    </submittedName>
</protein>
<feature type="transmembrane region" description="Helical" evidence="1">
    <location>
        <begin position="69"/>
        <end position="92"/>
    </location>
</feature>
<accession>A0A7D5M562</accession>
<dbReference type="RefSeq" id="WP_179362050.1">
    <property type="nucleotide sequence ID" value="NZ_CP026994.1"/>
</dbReference>
<dbReference type="KEGG" id="nox:C5F49_05505"/>
<keyword evidence="1" id="KW-0472">Membrane</keyword>
<keyword evidence="1" id="KW-1133">Transmembrane helix</keyword>
<evidence type="ECO:0000313" key="2">
    <source>
        <dbReference type="EMBL" id="QLH04830.1"/>
    </source>
</evidence>
<feature type="transmembrane region" description="Helical" evidence="1">
    <location>
        <begin position="36"/>
        <end position="57"/>
    </location>
</feature>
<sequence>MSFRTILESLRLHYLVWWVPIHAEEHEKGITISAGLALSGVILFYIPALILFFSSEIIGGIKNSVLPDWVLSILTIMLFLSFPMTIIGYLLYRDALGHHNSNDFRDKNKE</sequence>
<name>A0A7D5M562_9ARCH</name>
<organism evidence="2 3">
    <name type="scientific">Nitrosopumilus oxyclinae</name>
    <dbReference type="NCBI Taxonomy" id="1959104"/>
    <lineage>
        <taxon>Archaea</taxon>
        <taxon>Nitrososphaerota</taxon>
        <taxon>Nitrososphaeria</taxon>
        <taxon>Nitrosopumilales</taxon>
        <taxon>Nitrosopumilaceae</taxon>
        <taxon>Nitrosopumilus</taxon>
    </lineage>
</organism>
<dbReference type="Proteomes" id="UP000509441">
    <property type="component" value="Chromosome"/>
</dbReference>
<proteinExistence type="predicted"/>
<dbReference type="AlphaFoldDB" id="A0A7D5M562"/>
<keyword evidence="1" id="KW-0812">Transmembrane</keyword>
<dbReference type="GeneID" id="56061409"/>
<reference evidence="2 3" key="1">
    <citation type="submission" date="2018-02" db="EMBL/GenBank/DDBJ databases">
        <title>Complete genome of Nitrosopumilus oxyclinae HCE1.</title>
        <authorList>
            <person name="Qin W."/>
            <person name="Zheng Y."/>
            <person name="Stahl D.A."/>
        </authorList>
    </citation>
    <scope>NUCLEOTIDE SEQUENCE [LARGE SCALE GENOMIC DNA]</scope>
    <source>
        <strain evidence="2 3">HCE1</strain>
    </source>
</reference>
<keyword evidence="3" id="KW-1185">Reference proteome</keyword>
<evidence type="ECO:0000313" key="3">
    <source>
        <dbReference type="Proteomes" id="UP000509441"/>
    </source>
</evidence>